<evidence type="ECO:0000313" key="1">
    <source>
        <dbReference type="EMBL" id="GGN24871.1"/>
    </source>
</evidence>
<organism evidence="1 2">
    <name type="scientific">Halarchaeum nitratireducens</name>
    <dbReference type="NCBI Taxonomy" id="489913"/>
    <lineage>
        <taxon>Archaea</taxon>
        <taxon>Methanobacteriati</taxon>
        <taxon>Methanobacteriota</taxon>
        <taxon>Stenosarchaea group</taxon>
        <taxon>Halobacteria</taxon>
        <taxon>Halobacteriales</taxon>
        <taxon>Halobacteriaceae</taxon>
    </lineage>
</organism>
<sequence length="75" mass="8091">MGDGRTRDAPECVDWAIQARPDTDARDEFACDGCGDVVESLSVLTSFRVEIEATRGHAPVLPQVCARRASDLLDG</sequence>
<dbReference type="Proteomes" id="UP000608850">
    <property type="component" value="Unassembled WGS sequence"/>
</dbReference>
<comment type="caution">
    <text evidence="1">The sequence shown here is derived from an EMBL/GenBank/DDBJ whole genome shotgun (WGS) entry which is preliminary data.</text>
</comment>
<dbReference type="AlphaFoldDB" id="A0A830GGK4"/>
<accession>A0A830GGK4</accession>
<dbReference type="InterPro" id="IPR055980">
    <property type="entry name" value="DUF7558"/>
</dbReference>
<proteinExistence type="predicted"/>
<dbReference type="EMBL" id="BMOQ01000008">
    <property type="protein sequence ID" value="GGN24871.1"/>
    <property type="molecule type" value="Genomic_DNA"/>
</dbReference>
<keyword evidence="2" id="KW-1185">Reference proteome</keyword>
<protein>
    <submittedName>
        <fullName evidence="1">Uncharacterized protein</fullName>
    </submittedName>
</protein>
<dbReference type="Pfam" id="PF24439">
    <property type="entry name" value="DUF7558"/>
    <property type="match status" value="1"/>
</dbReference>
<gene>
    <name evidence="1" type="ORF">GCM10009021_28390</name>
</gene>
<reference evidence="1 2" key="1">
    <citation type="journal article" date="2019" name="Int. J. Syst. Evol. Microbiol.">
        <title>The Global Catalogue of Microorganisms (GCM) 10K type strain sequencing project: providing services to taxonomists for standard genome sequencing and annotation.</title>
        <authorList>
            <consortium name="The Broad Institute Genomics Platform"/>
            <consortium name="The Broad Institute Genome Sequencing Center for Infectious Disease"/>
            <person name="Wu L."/>
            <person name="Ma J."/>
        </authorList>
    </citation>
    <scope>NUCLEOTIDE SEQUENCE [LARGE SCALE GENOMIC DNA]</scope>
    <source>
        <strain evidence="1 2">JCM 16331</strain>
    </source>
</reference>
<evidence type="ECO:0000313" key="2">
    <source>
        <dbReference type="Proteomes" id="UP000608850"/>
    </source>
</evidence>
<name>A0A830GGK4_9EURY</name>